<comment type="similarity">
    <text evidence="1">Belongs to the LysR transcriptional regulatory family.</text>
</comment>
<evidence type="ECO:0000256" key="3">
    <source>
        <dbReference type="ARBA" id="ARBA00023125"/>
    </source>
</evidence>
<evidence type="ECO:0000256" key="4">
    <source>
        <dbReference type="ARBA" id="ARBA00023163"/>
    </source>
</evidence>
<dbReference type="Proteomes" id="UP000664382">
    <property type="component" value="Unassembled WGS sequence"/>
</dbReference>
<dbReference type="Gene3D" id="1.10.10.10">
    <property type="entry name" value="Winged helix-like DNA-binding domain superfamily/Winged helix DNA-binding domain"/>
    <property type="match status" value="1"/>
</dbReference>
<keyword evidence="3" id="KW-0238">DNA-binding</keyword>
<dbReference type="InterPro" id="IPR000847">
    <property type="entry name" value="LysR_HTH_N"/>
</dbReference>
<comment type="caution">
    <text evidence="6">The sequence shown here is derived from an EMBL/GenBank/DDBJ whole genome shotgun (WGS) entry which is preliminary data.</text>
</comment>
<dbReference type="SUPFAM" id="SSF46785">
    <property type="entry name" value="Winged helix' DNA-binding domain"/>
    <property type="match status" value="1"/>
</dbReference>
<evidence type="ECO:0000313" key="7">
    <source>
        <dbReference type="Proteomes" id="UP000664382"/>
    </source>
</evidence>
<gene>
    <name evidence="6" type="ORF">J4H92_14880</name>
</gene>
<evidence type="ECO:0000313" key="6">
    <source>
        <dbReference type="EMBL" id="MBO1903227.1"/>
    </source>
</evidence>
<sequence>MDISTDNLRLMLELSRTGRLSDAASRLQVDETTLSRRIGRLEIAVGHRLFDRGRGGWQLTEVGRRLLPFAETIDTTLAAAAETLSSTSGSLSGTIRMLAPDGFGAYVLVPGLASFHESNPEVYLEVLTATSHDFLVARDFDLAVTLGRPARQSTRTERLAEYELGLYASVDYVARHGVPSDLNAVRSEHTIIWYVDSVLDVQPLRILDQVFPGARAKVQTNNIFGHLTAALCGVGIAPLPTYIGEDNPSLLRLLPSEFSVERTYSLVIPKQITQLGRIQAMVEALRGLVSAQPGLRAVRPKPGSGYQSP</sequence>
<dbReference type="RefSeq" id="WP_208098961.1">
    <property type="nucleotide sequence ID" value="NZ_JAGDYM010000020.1"/>
</dbReference>
<dbReference type="GO" id="GO:0043565">
    <property type="term" value="F:sequence-specific DNA binding"/>
    <property type="evidence" value="ECO:0007669"/>
    <property type="project" value="TreeGrafter"/>
</dbReference>
<reference evidence="6" key="1">
    <citation type="submission" date="2021-03" db="EMBL/GenBank/DDBJ databases">
        <title>Leucobacter chromiisoli sp. nov., isolated from chromium-containing soil of chemical plant.</title>
        <authorList>
            <person name="Xu Z."/>
        </authorList>
    </citation>
    <scope>NUCLEOTIDE SEQUENCE</scope>
    <source>
        <strain evidence="6">S27</strain>
    </source>
</reference>
<dbReference type="PANTHER" id="PTHR30537:SF3">
    <property type="entry name" value="TRANSCRIPTIONAL REGULATORY PROTEIN"/>
    <property type="match status" value="1"/>
</dbReference>
<dbReference type="PROSITE" id="PS50931">
    <property type="entry name" value="HTH_LYSR"/>
    <property type="match status" value="1"/>
</dbReference>
<dbReference type="InterPro" id="IPR005119">
    <property type="entry name" value="LysR_subst-bd"/>
</dbReference>
<dbReference type="PANTHER" id="PTHR30537">
    <property type="entry name" value="HTH-TYPE TRANSCRIPTIONAL REGULATOR"/>
    <property type="match status" value="1"/>
</dbReference>
<keyword evidence="4" id="KW-0804">Transcription</keyword>
<dbReference type="AlphaFoldDB" id="A0A939MQR8"/>
<evidence type="ECO:0000256" key="2">
    <source>
        <dbReference type="ARBA" id="ARBA00023015"/>
    </source>
</evidence>
<dbReference type="Pfam" id="PF00126">
    <property type="entry name" value="HTH_1"/>
    <property type="match status" value="1"/>
</dbReference>
<feature type="domain" description="HTH lysR-type" evidence="5">
    <location>
        <begin position="1"/>
        <end position="60"/>
    </location>
</feature>
<proteinExistence type="inferred from homology"/>
<evidence type="ECO:0000256" key="1">
    <source>
        <dbReference type="ARBA" id="ARBA00009437"/>
    </source>
</evidence>
<dbReference type="SUPFAM" id="SSF53850">
    <property type="entry name" value="Periplasmic binding protein-like II"/>
    <property type="match status" value="1"/>
</dbReference>
<dbReference type="GO" id="GO:0006351">
    <property type="term" value="P:DNA-templated transcription"/>
    <property type="evidence" value="ECO:0007669"/>
    <property type="project" value="TreeGrafter"/>
</dbReference>
<protein>
    <submittedName>
        <fullName evidence="6">LysR family transcriptional regulator</fullName>
    </submittedName>
</protein>
<keyword evidence="7" id="KW-1185">Reference proteome</keyword>
<organism evidence="6 7">
    <name type="scientific">Leucobacter weissii</name>
    <dbReference type="NCBI Taxonomy" id="1983706"/>
    <lineage>
        <taxon>Bacteria</taxon>
        <taxon>Bacillati</taxon>
        <taxon>Actinomycetota</taxon>
        <taxon>Actinomycetes</taxon>
        <taxon>Micrococcales</taxon>
        <taxon>Microbacteriaceae</taxon>
        <taxon>Leucobacter</taxon>
    </lineage>
</organism>
<dbReference type="Pfam" id="PF03466">
    <property type="entry name" value="LysR_substrate"/>
    <property type="match status" value="1"/>
</dbReference>
<dbReference type="InterPro" id="IPR036390">
    <property type="entry name" value="WH_DNA-bd_sf"/>
</dbReference>
<dbReference type="EMBL" id="JAGDYM010000020">
    <property type="protein sequence ID" value="MBO1903227.1"/>
    <property type="molecule type" value="Genomic_DNA"/>
</dbReference>
<accession>A0A939MQR8</accession>
<dbReference type="GO" id="GO:0003700">
    <property type="term" value="F:DNA-binding transcription factor activity"/>
    <property type="evidence" value="ECO:0007669"/>
    <property type="project" value="InterPro"/>
</dbReference>
<name>A0A939MQR8_9MICO</name>
<keyword evidence="2" id="KW-0805">Transcription regulation</keyword>
<dbReference type="InterPro" id="IPR058163">
    <property type="entry name" value="LysR-type_TF_proteobact-type"/>
</dbReference>
<dbReference type="Gene3D" id="3.40.190.290">
    <property type="match status" value="1"/>
</dbReference>
<evidence type="ECO:0000259" key="5">
    <source>
        <dbReference type="PROSITE" id="PS50931"/>
    </source>
</evidence>
<dbReference type="InterPro" id="IPR036388">
    <property type="entry name" value="WH-like_DNA-bd_sf"/>
</dbReference>